<dbReference type="InterPro" id="IPR011009">
    <property type="entry name" value="Kinase-like_dom_sf"/>
</dbReference>
<reference evidence="3 4" key="1">
    <citation type="submission" date="2023-10" db="EMBL/GenBank/DDBJ databases">
        <authorList>
            <person name="Maclean D."/>
            <person name="Macfadyen A."/>
        </authorList>
    </citation>
    <scope>NUCLEOTIDE SEQUENCE [LARGE SCALE GENOMIC DNA]</scope>
</reference>
<proteinExistence type="predicted"/>
<feature type="domain" description="Protein kinase" evidence="2">
    <location>
        <begin position="137"/>
        <end position="397"/>
    </location>
</feature>
<organism evidence="3 4">
    <name type="scientific">Coccomyxa viridis</name>
    <dbReference type="NCBI Taxonomy" id="1274662"/>
    <lineage>
        <taxon>Eukaryota</taxon>
        <taxon>Viridiplantae</taxon>
        <taxon>Chlorophyta</taxon>
        <taxon>core chlorophytes</taxon>
        <taxon>Trebouxiophyceae</taxon>
        <taxon>Trebouxiophyceae incertae sedis</taxon>
        <taxon>Coccomyxaceae</taxon>
        <taxon>Coccomyxa</taxon>
    </lineage>
</organism>
<dbReference type="Pfam" id="PF07714">
    <property type="entry name" value="PK_Tyr_Ser-Thr"/>
    <property type="match status" value="1"/>
</dbReference>
<comment type="caution">
    <text evidence="3">The sequence shown here is derived from an EMBL/GenBank/DDBJ whole genome shotgun (WGS) entry which is preliminary data.</text>
</comment>
<dbReference type="Gene3D" id="1.10.510.10">
    <property type="entry name" value="Transferase(Phosphotransferase) domain 1"/>
    <property type="match status" value="1"/>
</dbReference>
<dbReference type="InterPro" id="IPR000719">
    <property type="entry name" value="Prot_kinase_dom"/>
</dbReference>
<dbReference type="PROSITE" id="PS50011">
    <property type="entry name" value="PROTEIN_KINASE_DOM"/>
    <property type="match status" value="1"/>
</dbReference>
<keyword evidence="1" id="KW-0547">Nucleotide-binding</keyword>
<dbReference type="Proteomes" id="UP001314263">
    <property type="component" value="Unassembled WGS sequence"/>
</dbReference>
<evidence type="ECO:0000313" key="3">
    <source>
        <dbReference type="EMBL" id="CAK0778206.1"/>
    </source>
</evidence>
<dbReference type="InterPro" id="IPR001245">
    <property type="entry name" value="Ser-Thr/Tyr_kinase_cat_dom"/>
</dbReference>
<accession>A0AAV1I3S1</accession>
<dbReference type="PANTHER" id="PTHR44329:SF214">
    <property type="entry name" value="PROTEIN KINASE DOMAIN-CONTAINING PROTEIN"/>
    <property type="match status" value="1"/>
</dbReference>
<sequence>MIMQGQSMNSQDTYVLCRAEQRCWTVLACSDVLGKLQHGQDLFAALELELPAGVPGEADMYTYALGGECFDVVLRGQHGELKRIRFTPTVPKGDTSFFAQQGLREQPTYLALVQEASRGDVLSGVTIIERTGQHAGVVFGDMLGRGSFGTVYEAQWQNRHVAVKVIPNVAEAAEPIEAIIGKELRHPHVVETYSFERNPNKRGEAWILLEFCAGGSLLQAVRQGHFKDVSREGGFIIERVVVTALQIAQGMEYLHSRDVLHSDLNCSNVLLTSEGSAKISDFGLSRAFCGQTQATETFGTLSHAPPELIGKGKLSKGADVYAFGVILVELTRGERAYQGMQQYQIMYAKLCTDMDSYRLSFPDGTHESLVSLGRACMQQDHKLRPSFPEVVARLQALKNTIASS</sequence>
<dbReference type="PROSITE" id="PS00107">
    <property type="entry name" value="PROTEIN_KINASE_ATP"/>
    <property type="match status" value="1"/>
</dbReference>
<dbReference type="GO" id="GO:0005524">
    <property type="term" value="F:ATP binding"/>
    <property type="evidence" value="ECO:0007669"/>
    <property type="project" value="UniProtKB-UniRule"/>
</dbReference>
<gene>
    <name evidence="3" type="ORF">CVIRNUC_004577</name>
</gene>
<keyword evidence="1" id="KW-0067">ATP-binding</keyword>
<dbReference type="PANTHER" id="PTHR44329">
    <property type="entry name" value="SERINE/THREONINE-PROTEIN KINASE TNNI3K-RELATED"/>
    <property type="match status" value="1"/>
</dbReference>
<feature type="binding site" evidence="1">
    <location>
        <position position="164"/>
    </location>
    <ligand>
        <name>ATP</name>
        <dbReference type="ChEBI" id="CHEBI:30616"/>
    </ligand>
</feature>
<dbReference type="SUPFAM" id="SSF56112">
    <property type="entry name" value="Protein kinase-like (PK-like)"/>
    <property type="match status" value="1"/>
</dbReference>
<dbReference type="InterPro" id="IPR017441">
    <property type="entry name" value="Protein_kinase_ATP_BS"/>
</dbReference>
<keyword evidence="4" id="KW-1185">Reference proteome</keyword>
<dbReference type="InterPro" id="IPR051681">
    <property type="entry name" value="Ser/Thr_Kinases-Pseudokinases"/>
</dbReference>
<evidence type="ECO:0000259" key="2">
    <source>
        <dbReference type="PROSITE" id="PS50011"/>
    </source>
</evidence>
<dbReference type="Gene3D" id="3.30.200.20">
    <property type="entry name" value="Phosphorylase Kinase, domain 1"/>
    <property type="match status" value="1"/>
</dbReference>
<dbReference type="AlphaFoldDB" id="A0AAV1I3S1"/>
<dbReference type="GO" id="GO:0004674">
    <property type="term" value="F:protein serine/threonine kinase activity"/>
    <property type="evidence" value="ECO:0007669"/>
    <property type="project" value="TreeGrafter"/>
</dbReference>
<evidence type="ECO:0000256" key="1">
    <source>
        <dbReference type="PROSITE-ProRule" id="PRU10141"/>
    </source>
</evidence>
<name>A0AAV1I3S1_9CHLO</name>
<evidence type="ECO:0000313" key="4">
    <source>
        <dbReference type="Proteomes" id="UP001314263"/>
    </source>
</evidence>
<dbReference type="EMBL" id="CAUYUE010000005">
    <property type="protein sequence ID" value="CAK0778206.1"/>
    <property type="molecule type" value="Genomic_DNA"/>
</dbReference>
<protein>
    <recommendedName>
        <fullName evidence="2">Protein kinase domain-containing protein</fullName>
    </recommendedName>
</protein>